<feature type="transmembrane region" description="Helical" evidence="1">
    <location>
        <begin position="144"/>
        <end position="161"/>
    </location>
</feature>
<accession>A0A2A2H9G5</accession>
<evidence type="ECO:0008006" key="4">
    <source>
        <dbReference type="Google" id="ProtNLM"/>
    </source>
</evidence>
<feature type="transmembrane region" description="Helical" evidence="1">
    <location>
        <begin position="7"/>
        <end position="25"/>
    </location>
</feature>
<feature type="transmembrane region" description="Helical" evidence="1">
    <location>
        <begin position="121"/>
        <end position="138"/>
    </location>
</feature>
<keyword evidence="1" id="KW-1133">Transmembrane helix</keyword>
<evidence type="ECO:0000313" key="2">
    <source>
        <dbReference type="EMBL" id="PAV06018.1"/>
    </source>
</evidence>
<keyword evidence="1" id="KW-0812">Transmembrane</keyword>
<feature type="transmembrane region" description="Helical" evidence="1">
    <location>
        <begin position="60"/>
        <end position="79"/>
    </location>
</feature>
<proteinExistence type="predicted"/>
<feature type="transmembrane region" description="Helical" evidence="1">
    <location>
        <begin position="31"/>
        <end position="48"/>
    </location>
</feature>
<protein>
    <recommendedName>
        <fullName evidence="4">DUF308 domain-containing protein</fullName>
    </recommendedName>
</protein>
<gene>
    <name evidence="2" type="ORF">ASJ80_14325</name>
</gene>
<dbReference type="EMBL" id="LMVM01000001">
    <property type="protein sequence ID" value="PAV06018.1"/>
    <property type="molecule type" value="Genomic_DNA"/>
</dbReference>
<keyword evidence="3" id="KW-1185">Reference proteome</keyword>
<dbReference type="Proteomes" id="UP000217784">
    <property type="component" value="Unassembled WGS sequence"/>
</dbReference>
<dbReference type="OrthoDB" id="71500at2157"/>
<dbReference type="RefSeq" id="WP_069583468.1">
    <property type="nucleotide sequence ID" value="NZ_LMVM01000001.1"/>
</dbReference>
<evidence type="ECO:0000256" key="1">
    <source>
        <dbReference type="SAM" id="Phobius"/>
    </source>
</evidence>
<dbReference type="InterPro" id="IPR005325">
    <property type="entry name" value="DUF308_memb"/>
</dbReference>
<keyword evidence="1" id="KW-0472">Membrane</keyword>
<comment type="caution">
    <text evidence="2">The sequence shown here is derived from an EMBL/GenBank/DDBJ whole genome shotgun (WGS) entry which is preliminary data.</text>
</comment>
<feature type="transmembrane region" description="Helical" evidence="1">
    <location>
        <begin position="85"/>
        <end position="109"/>
    </location>
</feature>
<name>A0A2A2H9G5_METBR</name>
<evidence type="ECO:0000313" key="3">
    <source>
        <dbReference type="Proteomes" id="UP000217784"/>
    </source>
</evidence>
<dbReference type="Pfam" id="PF03729">
    <property type="entry name" value="DUF308"/>
    <property type="match status" value="1"/>
</dbReference>
<reference evidence="2 3" key="1">
    <citation type="journal article" date="2017" name="BMC Genomics">
        <title>Genomic analysis of methanogenic archaea reveals a shift towards energy conservation.</title>
        <authorList>
            <person name="Gilmore S.P."/>
            <person name="Henske J.K."/>
            <person name="Sexton J.A."/>
            <person name="Solomon K.V."/>
            <person name="Seppala S."/>
            <person name="Yoo J.I."/>
            <person name="Huyett L.M."/>
            <person name="Pressman A."/>
            <person name="Cogan J.Z."/>
            <person name="Kivenson V."/>
            <person name="Peng X."/>
            <person name="Tan Y."/>
            <person name="Valentine D.L."/>
            <person name="O'Malley M.A."/>
        </authorList>
    </citation>
    <scope>NUCLEOTIDE SEQUENCE [LARGE SCALE GENOMIC DNA]</scope>
    <source>
        <strain evidence="2 3">M.o.H.</strain>
    </source>
</reference>
<dbReference type="AlphaFoldDB" id="A0A2A2H9G5"/>
<organism evidence="2 3">
    <name type="scientific">Methanobacterium bryantii</name>
    <dbReference type="NCBI Taxonomy" id="2161"/>
    <lineage>
        <taxon>Archaea</taxon>
        <taxon>Methanobacteriati</taxon>
        <taxon>Methanobacteriota</taxon>
        <taxon>Methanomada group</taxon>
        <taxon>Methanobacteria</taxon>
        <taxon>Methanobacteriales</taxon>
        <taxon>Methanobacteriaceae</taxon>
        <taxon>Methanobacterium</taxon>
    </lineage>
</organism>
<sequence>MAEGNNMLLGILAVILGILVIAFPLLSIFTASVLAGLAVVFLGIWLLAQSFGTWGASKAASIAFLILGLVAVICGIGLFGHILAFSFLASIALFFAGFFLIISGIMSLFAKEGTAAKGSGVIGVILGILYIILASFAWDPYYLALLIGIWLVIDGIALFFVSPSDLVNTKKSEI</sequence>